<evidence type="ECO:0000313" key="8">
    <source>
        <dbReference type="Proteomes" id="UP000029121"/>
    </source>
</evidence>
<dbReference type="PROSITE" id="PS50863">
    <property type="entry name" value="B3"/>
    <property type="match status" value="1"/>
</dbReference>
<keyword evidence="3" id="KW-0238">DNA-binding</keyword>
<evidence type="ECO:0000259" key="6">
    <source>
        <dbReference type="PROSITE" id="PS50863"/>
    </source>
</evidence>
<dbReference type="EMBL" id="KB870808">
    <property type="protein sequence ID" value="EOA29020.1"/>
    <property type="molecule type" value="Genomic_DNA"/>
</dbReference>
<evidence type="ECO:0000313" key="7">
    <source>
        <dbReference type="EMBL" id="EOA29020.1"/>
    </source>
</evidence>
<dbReference type="Proteomes" id="UP000029121">
    <property type="component" value="Unassembled WGS sequence"/>
</dbReference>
<evidence type="ECO:0000256" key="5">
    <source>
        <dbReference type="ARBA" id="ARBA00023242"/>
    </source>
</evidence>
<protein>
    <recommendedName>
        <fullName evidence="6">TF-B3 domain-containing protein</fullName>
    </recommendedName>
</protein>
<organism evidence="7 8">
    <name type="scientific">Capsella rubella</name>
    <dbReference type="NCBI Taxonomy" id="81985"/>
    <lineage>
        <taxon>Eukaryota</taxon>
        <taxon>Viridiplantae</taxon>
        <taxon>Streptophyta</taxon>
        <taxon>Embryophyta</taxon>
        <taxon>Tracheophyta</taxon>
        <taxon>Spermatophyta</taxon>
        <taxon>Magnoliopsida</taxon>
        <taxon>eudicotyledons</taxon>
        <taxon>Gunneridae</taxon>
        <taxon>Pentapetalae</taxon>
        <taxon>rosids</taxon>
        <taxon>malvids</taxon>
        <taxon>Brassicales</taxon>
        <taxon>Brassicaceae</taxon>
        <taxon>Camelineae</taxon>
        <taxon>Capsella</taxon>
    </lineage>
</organism>
<dbReference type="PANTHER" id="PTHR31541">
    <property type="entry name" value="B3 DOMAIN PLANT PROTEIN-RELATED"/>
    <property type="match status" value="1"/>
</dbReference>
<dbReference type="InterPro" id="IPR003340">
    <property type="entry name" value="B3_DNA-bd"/>
</dbReference>
<dbReference type="InterPro" id="IPR005508">
    <property type="entry name" value="At2g31720-like"/>
</dbReference>
<dbReference type="InterPro" id="IPR015300">
    <property type="entry name" value="DNA-bd_pseudobarrel_sf"/>
</dbReference>
<accession>R0HUG1</accession>
<feature type="domain" description="TF-B3" evidence="6">
    <location>
        <begin position="177"/>
        <end position="274"/>
    </location>
</feature>
<evidence type="ECO:0000256" key="1">
    <source>
        <dbReference type="ARBA" id="ARBA00004123"/>
    </source>
</evidence>
<dbReference type="Pfam" id="PF03754">
    <property type="entry name" value="At2g31720-like"/>
    <property type="match status" value="1"/>
</dbReference>
<dbReference type="SUPFAM" id="SSF101936">
    <property type="entry name" value="DNA-binding pseudobarrel domain"/>
    <property type="match status" value="1"/>
</dbReference>
<evidence type="ECO:0000256" key="3">
    <source>
        <dbReference type="ARBA" id="ARBA00023125"/>
    </source>
</evidence>
<keyword evidence="4" id="KW-0804">Transcription</keyword>
<keyword evidence="5" id="KW-0539">Nucleus</keyword>
<proteinExistence type="predicted"/>
<dbReference type="AlphaFoldDB" id="R0HUG1"/>
<keyword evidence="2" id="KW-0805">Transcription regulation</keyword>
<sequence length="411" mass="46838">MVRGDDHLELLRREKRSFDILSLATERIIRAFSYEEEGETSTGVLATVKDNTRKRTRTTMCSSSGKRQKMMIGKCKNQYPKKQNLNRDACSLSLCHVESKKRGQVVSKKKVRRRKKKKVRRRKMVREREAVQERGPTPEWLVDLMREENGTDVKMIKEKVLVWSDINENEARLLIPWKGIVDMDFLNEDELEIIDKHFRKKIKKGVDFTLVDSNGKKWGLNLRRWDMRSNSNYALASGWNKVVAGNRLEEGQTLQIWSFRKVENKVVAGVDRTTDELYVAFAPLDPATSPAPAPALSLSLALVTDPAPAPAPVLSLSLALVRDPTPVVTRDSDELYISKAEAAQEENDRIFPIPEKNLEGLNMLVEVCEKATHLEALQEANRRSSLASITELDLQRSSLVSDTELDLELRL</sequence>
<name>R0HUG1_9BRAS</name>
<dbReference type="GO" id="GO:0003677">
    <property type="term" value="F:DNA binding"/>
    <property type="evidence" value="ECO:0007669"/>
    <property type="project" value="UniProtKB-KW"/>
</dbReference>
<dbReference type="GO" id="GO:0005634">
    <property type="term" value="C:nucleus"/>
    <property type="evidence" value="ECO:0007669"/>
    <property type="project" value="UniProtKB-SubCell"/>
</dbReference>
<dbReference type="PANTHER" id="PTHR31541:SF61">
    <property type="entry name" value="TF-B3 DOMAIN-CONTAINING PROTEIN"/>
    <property type="match status" value="1"/>
</dbReference>
<evidence type="ECO:0000256" key="2">
    <source>
        <dbReference type="ARBA" id="ARBA00023015"/>
    </source>
</evidence>
<evidence type="ECO:0000256" key="4">
    <source>
        <dbReference type="ARBA" id="ARBA00023163"/>
    </source>
</evidence>
<reference evidence="8" key="1">
    <citation type="journal article" date="2013" name="Nat. Genet.">
        <title>The Capsella rubella genome and the genomic consequences of rapid mating system evolution.</title>
        <authorList>
            <person name="Slotte T."/>
            <person name="Hazzouri K.M."/>
            <person name="Agren J.A."/>
            <person name="Koenig D."/>
            <person name="Maumus F."/>
            <person name="Guo Y.L."/>
            <person name="Steige K."/>
            <person name="Platts A.E."/>
            <person name="Escobar J.S."/>
            <person name="Newman L.K."/>
            <person name="Wang W."/>
            <person name="Mandakova T."/>
            <person name="Vello E."/>
            <person name="Smith L.M."/>
            <person name="Henz S.R."/>
            <person name="Steffen J."/>
            <person name="Takuno S."/>
            <person name="Brandvain Y."/>
            <person name="Coop G."/>
            <person name="Andolfatto P."/>
            <person name="Hu T.T."/>
            <person name="Blanchette M."/>
            <person name="Clark R.M."/>
            <person name="Quesneville H."/>
            <person name="Nordborg M."/>
            <person name="Gaut B.S."/>
            <person name="Lysak M.A."/>
            <person name="Jenkins J."/>
            <person name="Grimwood J."/>
            <person name="Chapman J."/>
            <person name="Prochnik S."/>
            <person name="Shu S."/>
            <person name="Rokhsar D."/>
            <person name="Schmutz J."/>
            <person name="Weigel D."/>
            <person name="Wright S.I."/>
        </authorList>
    </citation>
    <scope>NUCLEOTIDE SEQUENCE [LARGE SCALE GENOMIC DNA]</scope>
    <source>
        <strain evidence="8">cv. Monte Gargano</strain>
    </source>
</reference>
<dbReference type="CDD" id="cd10017">
    <property type="entry name" value="B3_DNA"/>
    <property type="match status" value="1"/>
</dbReference>
<dbReference type="Gene3D" id="2.40.330.10">
    <property type="entry name" value="DNA-binding pseudobarrel domain"/>
    <property type="match status" value="1"/>
</dbReference>
<gene>
    <name evidence="7" type="ORF">CARUB_v10025274mg</name>
</gene>
<comment type="subcellular location">
    <subcellularLocation>
        <location evidence="1">Nucleus</location>
    </subcellularLocation>
</comment>
<keyword evidence="8" id="KW-1185">Reference proteome</keyword>